<feature type="region of interest" description="Disordered" evidence="1">
    <location>
        <begin position="96"/>
        <end position="117"/>
    </location>
</feature>
<evidence type="ECO:0000313" key="3">
    <source>
        <dbReference type="EMBL" id="KAA1261789.1"/>
    </source>
</evidence>
<reference evidence="3 4" key="1">
    <citation type="submission" date="2019-08" db="EMBL/GenBank/DDBJ databases">
        <title>Deep-cultivation of Planctomycetes and their phenomic and genomic characterization uncovers novel biology.</title>
        <authorList>
            <person name="Wiegand S."/>
            <person name="Jogler M."/>
            <person name="Boedeker C."/>
            <person name="Pinto D."/>
            <person name="Vollmers J."/>
            <person name="Rivas-Marin E."/>
            <person name="Kohn T."/>
            <person name="Peeters S.H."/>
            <person name="Heuer A."/>
            <person name="Rast P."/>
            <person name="Oberbeckmann S."/>
            <person name="Bunk B."/>
            <person name="Jeske O."/>
            <person name="Meyerdierks A."/>
            <person name="Storesund J.E."/>
            <person name="Kallscheuer N."/>
            <person name="Luecker S."/>
            <person name="Lage O.M."/>
            <person name="Pohl T."/>
            <person name="Merkel B.J."/>
            <person name="Hornburger P."/>
            <person name="Mueller R.-W."/>
            <person name="Bruemmer F."/>
            <person name="Labrenz M."/>
            <person name="Spormann A.M."/>
            <person name="Op Den Camp H."/>
            <person name="Overmann J."/>
            <person name="Amann R."/>
            <person name="Jetten M.S.M."/>
            <person name="Mascher T."/>
            <person name="Medema M.H."/>
            <person name="Devos D.P."/>
            <person name="Kaster A.-K."/>
            <person name="Ovreas L."/>
            <person name="Rohde M."/>
            <person name="Galperin M.Y."/>
            <person name="Jogler C."/>
        </authorList>
    </citation>
    <scope>NUCLEOTIDE SEQUENCE [LARGE SCALE GENOMIC DNA]</scope>
    <source>
        <strain evidence="3 4">LF1</strain>
    </source>
</reference>
<keyword evidence="2" id="KW-0732">Signal</keyword>
<dbReference type="EMBL" id="VRLW01000001">
    <property type="protein sequence ID" value="KAA1261789.1"/>
    <property type="molecule type" value="Genomic_DNA"/>
</dbReference>
<feature type="signal peptide" evidence="2">
    <location>
        <begin position="1"/>
        <end position="26"/>
    </location>
</feature>
<evidence type="ECO:0000256" key="1">
    <source>
        <dbReference type="SAM" id="MobiDB-lite"/>
    </source>
</evidence>
<feature type="compositionally biased region" description="Low complexity" evidence="1">
    <location>
        <begin position="96"/>
        <end position="113"/>
    </location>
</feature>
<evidence type="ECO:0000256" key="2">
    <source>
        <dbReference type="SAM" id="SignalP"/>
    </source>
</evidence>
<comment type="caution">
    <text evidence="3">The sequence shown here is derived from an EMBL/GenBank/DDBJ whole genome shotgun (WGS) entry which is preliminary data.</text>
</comment>
<evidence type="ECO:0000313" key="4">
    <source>
        <dbReference type="Proteomes" id="UP000322699"/>
    </source>
</evidence>
<dbReference type="SUPFAM" id="SSF52047">
    <property type="entry name" value="RNI-like"/>
    <property type="match status" value="1"/>
</dbReference>
<dbReference type="AlphaFoldDB" id="A0A5B1CPK4"/>
<gene>
    <name evidence="3" type="ORF">LF1_43490</name>
</gene>
<evidence type="ECO:0008006" key="5">
    <source>
        <dbReference type="Google" id="ProtNLM"/>
    </source>
</evidence>
<dbReference type="Gene3D" id="3.80.10.10">
    <property type="entry name" value="Ribonuclease Inhibitor"/>
    <property type="match status" value="1"/>
</dbReference>
<dbReference type="Proteomes" id="UP000322699">
    <property type="component" value="Unassembled WGS sequence"/>
</dbReference>
<keyword evidence="4" id="KW-1185">Reference proteome</keyword>
<dbReference type="OrthoDB" id="228844at2"/>
<dbReference type="RefSeq" id="WP_149752968.1">
    <property type="nucleotide sequence ID" value="NZ_LWSK01000017.1"/>
</dbReference>
<dbReference type="InterPro" id="IPR032675">
    <property type="entry name" value="LRR_dom_sf"/>
</dbReference>
<protein>
    <recommendedName>
        <fullName evidence="5">Leucine Rich repeats (2 copies)</fullName>
    </recommendedName>
</protein>
<accession>A0A5B1CPK4</accession>
<name>A0A5B1CPK4_9BACT</name>
<feature type="chain" id="PRO_5022894280" description="Leucine Rich repeats (2 copies)" evidence="2">
    <location>
        <begin position="27"/>
        <end position="580"/>
    </location>
</feature>
<proteinExistence type="predicted"/>
<organism evidence="3 4">
    <name type="scientific">Rubripirellula obstinata</name>
    <dbReference type="NCBI Taxonomy" id="406547"/>
    <lineage>
        <taxon>Bacteria</taxon>
        <taxon>Pseudomonadati</taxon>
        <taxon>Planctomycetota</taxon>
        <taxon>Planctomycetia</taxon>
        <taxon>Pirellulales</taxon>
        <taxon>Pirellulaceae</taxon>
        <taxon>Rubripirellula</taxon>
    </lineage>
</organism>
<sequence precursor="true">MMHSTRLLPLFFTATVVVTFSTIAFAQTASVDRTTCYFPLSVDSSQSDTLQRRPTTPDQLYPDASLGWKHYLRLWKDLQKDPANESLRRYLGFATSKTPASKTPSSKTPTSKTNDQDVRIRRGRSAPAWLAWKPGSYRQVETSHFTIYSRADRQVSTNVARSLEQCYWVWTQMFFPLWEAAPQVSGHLERLKADQSLDSFLQLSSKRITIRRRLTVVLFSDAQQYVDALGKDNPGISQSTGFYSDNRRTTFLIGQPLDLPTLRHELVHQLFREATRSGLDEQSERDFWLVEGIAGYFESFSGQADGSVTLGGWDSPRLQFARYRVLANRDTMPIEELRRDGRLSAQSRTDLPRWYAHAIARTHQLLDGGNSESRKWIYQKLAELYKIDAGLGVPNNTIPIDKPLTNFLKVSDADLKSNPPTRSLTKLCLTRCDLTSAGLATLPVSDRLNWLDLSYVPIKNSDVARLLPQPQSLQQLSLEATGVDDEMSDWLRRAKALREVDLSWTQTGDQVIESLSNAKSISTLWMTGSKVSDASVDAISQMRNLNSVDLQRTDVSESGLSRLQAARNSLTVNPLQLISQ</sequence>